<evidence type="ECO:0000256" key="1">
    <source>
        <dbReference type="ARBA" id="ARBA00010088"/>
    </source>
</evidence>
<gene>
    <name evidence="7" type="ORF">MAM_07423</name>
</gene>
<evidence type="ECO:0000313" key="8">
    <source>
        <dbReference type="Proteomes" id="UP000030816"/>
    </source>
</evidence>
<evidence type="ECO:0000313" key="7">
    <source>
        <dbReference type="EMBL" id="KHN94668.1"/>
    </source>
</evidence>
<dbReference type="EMBL" id="AZHE01000031">
    <property type="protein sequence ID" value="KHN94668.1"/>
    <property type="molecule type" value="Genomic_DNA"/>
</dbReference>
<evidence type="ECO:0000259" key="5">
    <source>
        <dbReference type="Pfam" id="PF00561"/>
    </source>
</evidence>
<sequence>MSSAPREKALLLEPEPTESGETETANEMDAAPPRPARRPWRRFLAIFAAVTVLYLLLRPRFPRLRRPYLCHGQPGHSPFGRFPQENDPFHFIPCTKESVLPALDDPHPERTWAKTFDTNPRHWSWGNVTEGHEEDVETPHHQPYRPHNPHHPHNPDKPGEPGGSDESERLGRPGRHRHPRPPHENPYADRGIYLCGFIDVPLDYTNKSDKRISRLAVTKYQVSGLALRHPKSRHDKPRRGAGTKSERTIVIEPGGPGGSGTSMAWRSSEAISQRLSGGKYDVLGWDPRGVNASLPAISCFPYDVDRDHWSVRMSEYRETSPSPRAQLEFFDAMSDSVFNACKQIYQDIPRFVSTAFVARDLEQIRLALGEDALTGYLVSYGTGIGQTYANMFPDSVGRMILDGTEYVRDGRLLGGFGWTALDNGTHAFHDGLLGECVNAGPDHCALAKPVDGRAVTLDHLQKRMETLIRSLIKRPLPSYTASSGPSLITYSTLVGVLYSAMYNAKAWPALAQMLFELEAGNTTLAAVMLERSTWEYDPTKPPPPSQQPPASGELGSLVICADQYDAPEPEGGLDWYESLWANMTAKSWIAGNSRFQDVFPCRHFTDYWSEPAEVYRGDLNKTLSNPVLLIAETYDPATPLRNGRRLLNEMGRNARLIAHHGYGHSSRDTSACTDEIAKAYILEGALPDDQETACYADEKPYLYGVKGSGATARRDPLDIWDEHLRELAILNPRLLV</sequence>
<keyword evidence="8" id="KW-1185">Reference proteome</keyword>
<keyword evidence="4" id="KW-1133">Transmembrane helix</keyword>
<dbReference type="GeneID" id="63741878"/>
<dbReference type="SUPFAM" id="SSF53474">
    <property type="entry name" value="alpha/beta-Hydrolases"/>
    <property type="match status" value="1"/>
</dbReference>
<dbReference type="OrthoDB" id="425534at2759"/>
<reference evidence="7 8" key="1">
    <citation type="journal article" date="2014" name="Proc. Natl. Acad. Sci. U.S.A.">
        <title>Trajectory and genomic determinants of fungal-pathogen speciation and host adaptation.</title>
        <authorList>
            <person name="Hu X."/>
            <person name="Xiao G."/>
            <person name="Zheng P."/>
            <person name="Shang Y."/>
            <person name="Su Y."/>
            <person name="Zhang X."/>
            <person name="Liu X."/>
            <person name="Zhan S."/>
            <person name="St Leger R.J."/>
            <person name="Wang C."/>
        </authorList>
    </citation>
    <scope>NUCLEOTIDE SEQUENCE [LARGE SCALE GENOMIC DNA]</scope>
    <source>
        <strain evidence="7 8">ARSEF 1941</strain>
    </source>
</reference>
<feature type="compositionally biased region" description="Basic residues" evidence="3">
    <location>
        <begin position="228"/>
        <end position="241"/>
    </location>
</feature>
<dbReference type="Gene3D" id="3.40.50.1820">
    <property type="entry name" value="alpha/beta hydrolase"/>
    <property type="match status" value="1"/>
</dbReference>
<feature type="region of interest" description="Disordered" evidence="3">
    <location>
        <begin position="226"/>
        <end position="264"/>
    </location>
</feature>
<feature type="domain" description="Peptidase S33 tripeptidyl aminopeptidase-like C-terminal" evidence="6">
    <location>
        <begin position="608"/>
        <end position="693"/>
    </location>
</feature>
<dbReference type="HOGENOM" id="CLU_013364_5_2_1"/>
<dbReference type="Pfam" id="PF08386">
    <property type="entry name" value="Abhydrolase_4"/>
    <property type="match status" value="1"/>
</dbReference>
<feature type="region of interest" description="Disordered" evidence="3">
    <location>
        <begin position="1"/>
        <end position="34"/>
    </location>
</feature>
<dbReference type="GO" id="GO:0008233">
    <property type="term" value="F:peptidase activity"/>
    <property type="evidence" value="ECO:0007669"/>
    <property type="project" value="UniProtKB-KW"/>
</dbReference>
<evidence type="ECO:0000256" key="4">
    <source>
        <dbReference type="SAM" id="Phobius"/>
    </source>
</evidence>
<feature type="domain" description="AB hydrolase-1" evidence="5">
    <location>
        <begin position="248"/>
        <end position="404"/>
    </location>
</feature>
<feature type="region of interest" description="Disordered" evidence="3">
    <location>
        <begin position="124"/>
        <end position="188"/>
    </location>
</feature>
<feature type="compositionally biased region" description="Acidic residues" evidence="3">
    <location>
        <begin position="15"/>
        <end position="26"/>
    </location>
</feature>
<accession>A0A0B2WL40</accession>
<comment type="caution">
    <text evidence="7">The sequence shown here is derived from an EMBL/GenBank/DDBJ whole genome shotgun (WGS) entry which is preliminary data.</text>
</comment>
<organism evidence="7 8">
    <name type="scientific">Metarhizium album (strain ARSEF 1941)</name>
    <dbReference type="NCBI Taxonomy" id="1081103"/>
    <lineage>
        <taxon>Eukaryota</taxon>
        <taxon>Fungi</taxon>
        <taxon>Dikarya</taxon>
        <taxon>Ascomycota</taxon>
        <taxon>Pezizomycotina</taxon>
        <taxon>Sordariomycetes</taxon>
        <taxon>Hypocreomycetidae</taxon>
        <taxon>Hypocreales</taxon>
        <taxon>Clavicipitaceae</taxon>
        <taxon>Metarhizium</taxon>
    </lineage>
</organism>
<dbReference type="PANTHER" id="PTHR43248">
    <property type="entry name" value="2-SUCCINYL-6-HYDROXY-2,4-CYCLOHEXADIENE-1-CARBOXYLATE SYNTHASE"/>
    <property type="match status" value="1"/>
</dbReference>
<feature type="compositionally biased region" description="Basic residues" evidence="3">
    <location>
        <begin position="142"/>
        <end position="152"/>
    </location>
</feature>
<keyword evidence="7" id="KW-0645">Protease</keyword>
<dbReference type="STRING" id="1081103.A0A0B2WL40"/>
<dbReference type="GO" id="GO:0006508">
    <property type="term" value="P:proteolysis"/>
    <property type="evidence" value="ECO:0007669"/>
    <property type="project" value="UniProtKB-KW"/>
</dbReference>
<dbReference type="InterPro" id="IPR029058">
    <property type="entry name" value="AB_hydrolase_fold"/>
</dbReference>
<dbReference type="InterPro" id="IPR000073">
    <property type="entry name" value="AB_hydrolase_1"/>
</dbReference>
<dbReference type="Pfam" id="PF00561">
    <property type="entry name" value="Abhydrolase_1"/>
    <property type="match status" value="1"/>
</dbReference>
<evidence type="ECO:0000259" key="6">
    <source>
        <dbReference type="Pfam" id="PF08386"/>
    </source>
</evidence>
<dbReference type="PANTHER" id="PTHR43248:SF25">
    <property type="entry name" value="AB HYDROLASE-1 DOMAIN-CONTAINING PROTEIN-RELATED"/>
    <property type="match status" value="1"/>
</dbReference>
<feature type="transmembrane region" description="Helical" evidence="4">
    <location>
        <begin position="40"/>
        <end position="57"/>
    </location>
</feature>
<protein>
    <submittedName>
        <fullName evidence="7">Protease</fullName>
    </submittedName>
</protein>
<dbReference type="RefSeq" id="XP_040675734.1">
    <property type="nucleotide sequence ID" value="XM_040826221.1"/>
</dbReference>
<comment type="similarity">
    <text evidence="1">Belongs to the peptidase S33 family.</text>
</comment>
<dbReference type="Proteomes" id="UP000030816">
    <property type="component" value="Unassembled WGS sequence"/>
</dbReference>
<proteinExistence type="inferred from homology"/>
<dbReference type="InterPro" id="IPR013595">
    <property type="entry name" value="Pept_S33_TAP-like_C"/>
</dbReference>
<evidence type="ECO:0000256" key="3">
    <source>
        <dbReference type="SAM" id="MobiDB-lite"/>
    </source>
</evidence>
<feature type="compositionally biased region" description="Basic and acidic residues" evidence="3">
    <location>
        <begin position="1"/>
        <end position="10"/>
    </location>
</feature>
<keyword evidence="4" id="KW-0472">Membrane</keyword>
<keyword evidence="2" id="KW-0378">Hydrolase</keyword>
<evidence type="ECO:0000256" key="2">
    <source>
        <dbReference type="ARBA" id="ARBA00022801"/>
    </source>
</evidence>
<name>A0A0B2WL40_METAS</name>
<dbReference type="InterPro" id="IPR051601">
    <property type="entry name" value="Serine_prot/Carboxylest_S33"/>
</dbReference>
<dbReference type="AlphaFoldDB" id="A0A0B2WL40"/>
<keyword evidence="4" id="KW-0812">Transmembrane</keyword>